<sequence>MKKCKKCHLFKQIEDFYKTRAICKECVLEDYKRWAKNPIVRAKLNEKQRNWRRENLEHIREYERRRSRKRINKLLETLNLKNLACSFCGYSKCKSALEFHHKNLKDKDFGIGEAISRRMSAEEIIREIEKCVVLCSNCHRELHAKP</sequence>
<gene>
    <name evidence="1" type="ORF">MM415B02766_0015</name>
</gene>
<evidence type="ECO:0000313" key="1">
    <source>
        <dbReference type="EMBL" id="QJA88415.1"/>
    </source>
</evidence>
<keyword evidence="1" id="KW-0540">Nuclease</keyword>
<dbReference type="EMBL" id="MT142776">
    <property type="protein sequence ID" value="QJA88415.1"/>
    <property type="molecule type" value="Genomic_DNA"/>
</dbReference>
<keyword evidence="1" id="KW-0378">Hydrolase</keyword>
<accession>A0A6M3L570</accession>
<name>A0A6M3L570_9ZZZZ</name>
<dbReference type="AlphaFoldDB" id="A0A6M3L570"/>
<protein>
    <submittedName>
        <fullName evidence="1">Putative HNH homing endonuclease</fullName>
    </submittedName>
</protein>
<keyword evidence="1" id="KW-0255">Endonuclease</keyword>
<reference evidence="1" key="1">
    <citation type="submission" date="2020-03" db="EMBL/GenBank/DDBJ databases">
        <title>The deep terrestrial virosphere.</title>
        <authorList>
            <person name="Holmfeldt K."/>
            <person name="Nilsson E."/>
            <person name="Simone D."/>
            <person name="Lopez-Fernandez M."/>
            <person name="Wu X."/>
            <person name="de Brujin I."/>
            <person name="Lundin D."/>
            <person name="Andersson A."/>
            <person name="Bertilsson S."/>
            <person name="Dopson M."/>
        </authorList>
    </citation>
    <scope>NUCLEOTIDE SEQUENCE</scope>
    <source>
        <strain evidence="1">MM415B02766</strain>
    </source>
</reference>
<organism evidence="1">
    <name type="scientific">viral metagenome</name>
    <dbReference type="NCBI Taxonomy" id="1070528"/>
    <lineage>
        <taxon>unclassified sequences</taxon>
        <taxon>metagenomes</taxon>
        <taxon>organismal metagenomes</taxon>
    </lineage>
</organism>
<proteinExistence type="predicted"/>
<dbReference type="GO" id="GO:0004519">
    <property type="term" value="F:endonuclease activity"/>
    <property type="evidence" value="ECO:0007669"/>
    <property type="project" value="UniProtKB-KW"/>
</dbReference>